<sequence>MKLRSKLFLVLAFIIFVSSAAVVVGYFNMSRIAESSKEVIEHDVPVTRAIKISLTELLSSEIALESALGADDFLQLEEIRANEIKFEHANLLFSVFINALAWGSETDAFAKSGGGLNIEEWKREGLTGNLIIKAPTPEEAQLAGAIDIYFGGYVNNAYAALANHKKLLRLRAEGKAGSPEATAAELAGNSSKNQALHYASLISENLDRIVELTNANVVQMAADIDAVQKRTRAVSIYIFLISSLISLAAIYIFMKSAIIGPLGELVKTLKWFGSGDLTIRAHIKQKDEFGYLAGAFNKMADDIQGTYSGMQLRTKQQNQDLQDKIDMLKREKESLEQSVKDMTRTIAEQKAEILKIPSK</sequence>
<evidence type="ECO:0000313" key="5">
    <source>
        <dbReference type="Proteomes" id="UP000178114"/>
    </source>
</evidence>
<gene>
    <name evidence="4" type="ORF">A2930_01940</name>
</gene>
<protein>
    <recommendedName>
        <fullName evidence="3">HAMP domain-containing protein</fullName>
    </recommendedName>
</protein>
<evidence type="ECO:0000313" key="4">
    <source>
        <dbReference type="EMBL" id="OGF81856.1"/>
    </source>
</evidence>
<reference evidence="4 5" key="1">
    <citation type="journal article" date="2016" name="Nat. Commun.">
        <title>Thousands of microbial genomes shed light on interconnected biogeochemical processes in an aquifer system.</title>
        <authorList>
            <person name="Anantharaman K."/>
            <person name="Brown C.T."/>
            <person name="Hug L.A."/>
            <person name="Sharon I."/>
            <person name="Castelle C.J."/>
            <person name="Probst A.J."/>
            <person name="Thomas B.C."/>
            <person name="Singh A."/>
            <person name="Wilkins M.J."/>
            <person name="Karaoz U."/>
            <person name="Brodie E.L."/>
            <person name="Williams K.H."/>
            <person name="Hubbard S.S."/>
            <person name="Banfield J.F."/>
        </authorList>
    </citation>
    <scope>NUCLEOTIDE SEQUENCE [LARGE SCALE GENOMIC DNA]</scope>
</reference>
<accession>A0A1F5X1T1</accession>
<comment type="caution">
    <text evidence="4">The sequence shown here is derived from an EMBL/GenBank/DDBJ whole genome shotgun (WGS) entry which is preliminary data.</text>
</comment>
<dbReference type="Proteomes" id="UP000178114">
    <property type="component" value="Unassembled WGS sequence"/>
</dbReference>
<dbReference type="CDD" id="cd06225">
    <property type="entry name" value="HAMP"/>
    <property type="match status" value="1"/>
</dbReference>
<dbReference type="PANTHER" id="PTHR32089:SF112">
    <property type="entry name" value="LYSOZYME-LIKE PROTEIN-RELATED"/>
    <property type="match status" value="1"/>
</dbReference>
<keyword evidence="2" id="KW-0472">Membrane</keyword>
<dbReference type="GO" id="GO:0007165">
    <property type="term" value="P:signal transduction"/>
    <property type="evidence" value="ECO:0007669"/>
    <property type="project" value="InterPro"/>
</dbReference>
<dbReference type="SUPFAM" id="SSF158472">
    <property type="entry name" value="HAMP domain-like"/>
    <property type="match status" value="1"/>
</dbReference>
<keyword evidence="1" id="KW-0175">Coiled coil</keyword>
<organism evidence="4 5">
    <name type="scientific">Candidatus Giovannonibacteria bacterium RIFCSPLOWO2_01_FULL_45_34</name>
    <dbReference type="NCBI Taxonomy" id="1798351"/>
    <lineage>
        <taxon>Bacteria</taxon>
        <taxon>Candidatus Giovannoniibacteriota</taxon>
    </lineage>
</organism>
<dbReference type="STRING" id="1798351.A2930_01940"/>
<dbReference type="GO" id="GO:0016020">
    <property type="term" value="C:membrane"/>
    <property type="evidence" value="ECO:0007669"/>
    <property type="project" value="InterPro"/>
</dbReference>
<keyword evidence="2" id="KW-1133">Transmembrane helix</keyword>
<dbReference type="Pfam" id="PF00672">
    <property type="entry name" value="HAMP"/>
    <property type="match status" value="1"/>
</dbReference>
<feature type="transmembrane region" description="Helical" evidence="2">
    <location>
        <begin position="234"/>
        <end position="254"/>
    </location>
</feature>
<evidence type="ECO:0000259" key="3">
    <source>
        <dbReference type="PROSITE" id="PS50885"/>
    </source>
</evidence>
<dbReference type="PANTHER" id="PTHR32089">
    <property type="entry name" value="METHYL-ACCEPTING CHEMOTAXIS PROTEIN MCPB"/>
    <property type="match status" value="1"/>
</dbReference>
<feature type="domain" description="HAMP" evidence="3">
    <location>
        <begin position="256"/>
        <end position="308"/>
    </location>
</feature>
<dbReference type="AlphaFoldDB" id="A0A1F5X1T1"/>
<name>A0A1F5X1T1_9BACT</name>
<evidence type="ECO:0000256" key="1">
    <source>
        <dbReference type="SAM" id="Coils"/>
    </source>
</evidence>
<feature type="coiled-coil region" evidence="1">
    <location>
        <begin position="311"/>
        <end position="352"/>
    </location>
</feature>
<dbReference type="SMART" id="SM00304">
    <property type="entry name" value="HAMP"/>
    <property type="match status" value="1"/>
</dbReference>
<dbReference type="InterPro" id="IPR003660">
    <property type="entry name" value="HAMP_dom"/>
</dbReference>
<keyword evidence="2" id="KW-0812">Transmembrane</keyword>
<dbReference type="EMBL" id="MFID01000003">
    <property type="protein sequence ID" value="OGF81856.1"/>
    <property type="molecule type" value="Genomic_DNA"/>
</dbReference>
<dbReference type="Gene3D" id="6.10.340.10">
    <property type="match status" value="1"/>
</dbReference>
<proteinExistence type="predicted"/>
<dbReference type="PROSITE" id="PS50885">
    <property type="entry name" value="HAMP"/>
    <property type="match status" value="1"/>
</dbReference>
<evidence type="ECO:0000256" key="2">
    <source>
        <dbReference type="SAM" id="Phobius"/>
    </source>
</evidence>